<proteinExistence type="predicted"/>
<evidence type="ECO:0000256" key="1">
    <source>
        <dbReference type="SAM" id="MobiDB-lite"/>
    </source>
</evidence>
<sequence length="46" mass="5137">MPVAKPKDSSIYSGLKNSKTDTTDYKILNATPPEKKKIAKKDEKNN</sequence>
<dbReference type="EMBL" id="JAPDHV010000006">
    <property type="protein sequence ID" value="MCW3162255.1"/>
    <property type="molecule type" value="Genomic_DNA"/>
</dbReference>
<feature type="compositionally biased region" description="Basic and acidic residues" evidence="1">
    <location>
        <begin position="33"/>
        <end position="46"/>
    </location>
</feature>
<dbReference type="Proteomes" id="UP001163719">
    <property type="component" value="Unassembled WGS sequence"/>
</dbReference>
<comment type="caution">
    <text evidence="2">The sequence shown here is derived from an EMBL/GenBank/DDBJ whole genome shotgun (WGS) entry which is preliminary data.</text>
</comment>
<dbReference type="RefSeq" id="WP_264744176.1">
    <property type="nucleotide sequence ID" value="NZ_JAPDHV010000006.1"/>
</dbReference>
<evidence type="ECO:0000313" key="3">
    <source>
        <dbReference type="Proteomes" id="UP001163719"/>
    </source>
</evidence>
<accession>A0ABT3HR37</accession>
<name>A0ABT3HR37_9FLAO</name>
<protein>
    <submittedName>
        <fullName evidence="2">Uncharacterized protein</fullName>
    </submittedName>
</protein>
<keyword evidence="3" id="KW-1185">Reference proteome</keyword>
<evidence type="ECO:0000313" key="2">
    <source>
        <dbReference type="EMBL" id="MCW3162255.1"/>
    </source>
</evidence>
<organism evidence="2 3">
    <name type="scientific">Chryseobacterium oryctis</name>
    <dbReference type="NCBI Taxonomy" id="2952618"/>
    <lineage>
        <taxon>Bacteria</taxon>
        <taxon>Pseudomonadati</taxon>
        <taxon>Bacteroidota</taxon>
        <taxon>Flavobacteriia</taxon>
        <taxon>Flavobacteriales</taxon>
        <taxon>Weeksellaceae</taxon>
        <taxon>Chryseobacterium group</taxon>
        <taxon>Chryseobacterium</taxon>
    </lineage>
</organism>
<reference evidence="2" key="1">
    <citation type="submission" date="2022-10" db="EMBL/GenBank/DDBJ databases">
        <title>Chryseobacterium babae sp. nov. isolated from the gut of the beetle Oryctes rhinoceros, and Chryseobacterium kimseyorum sp. nov., isolated from a stick insect rearing cage.</title>
        <authorList>
            <person name="Shelomi M."/>
            <person name="Han C.-J."/>
            <person name="Chen W.-M."/>
            <person name="Chen H.-K."/>
            <person name="Liaw S.-J."/>
            <person name="Muhle E."/>
            <person name="Clermont D."/>
        </authorList>
    </citation>
    <scope>NUCLEOTIDE SEQUENCE</scope>
    <source>
        <strain evidence="2">WLa1L2M3</strain>
    </source>
</reference>
<gene>
    <name evidence="2" type="ORF">OH806_13365</name>
</gene>
<feature type="region of interest" description="Disordered" evidence="1">
    <location>
        <begin position="1"/>
        <end position="46"/>
    </location>
</feature>